<accession>A0A1R2C645</accession>
<feature type="chain" id="PRO_5011900224" description="Peptidase A1 domain-containing protein" evidence="5">
    <location>
        <begin position="25"/>
        <end position="394"/>
    </location>
</feature>
<evidence type="ECO:0000256" key="3">
    <source>
        <dbReference type="ARBA" id="ARBA00022750"/>
    </source>
</evidence>
<dbReference type="Proteomes" id="UP000187209">
    <property type="component" value="Unassembled WGS sequence"/>
</dbReference>
<dbReference type="InterPro" id="IPR033121">
    <property type="entry name" value="PEPTIDASE_A1"/>
</dbReference>
<gene>
    <name evidence="8" type="ORF">SteCoe_14393</name>
    <name evidence="7" type="ORF">SteCoe_15303</name>
</gene>
<dbReference type="InterPro" id="IPR034164">
    <property type="entry name" value="Pepsin-like_dom"/>
</dbReference>
<dbReference type="EMBL" id="MPUH01000294">
    <property type="protein sequence ID" value="OMJ83698.1"/>
    <property type="molecule type" value="Genomic_DNA"/>
</dbReference>
<dbReference type="InterPro" id="IPR001461">
    <property type="entry name" value="Aspartic_peptidase_A1"/>
</dbReference>
<dbReference type="CDD" id="cd05471">
    <property type="entry name" value="pepsin_like"/>
    <property type="match status" value="1"/>
</dbReference>
<organism evidence="8 9">
    <name type="scientific">Stentor coeruleus</name>
    <dbReference type="NCBI Taxonomy" id="5963"/>
    <lineage>
        <taxon>Eukaryota</taxon>
        <taxon>Sar</taxon>
        <taxon>Alveolata</taxon>
        <taxon>Ciliophora</taxon>
        <taxon>Postciliodesmatophora</taxon>
        <taxon>Heterotrichea</taxon>
        <taxon>Heterotrichida</taxon>
        <taxon>Stentoridae</taxon>
        <taxon>Stentor</taxon>
    </lineage>
</organism>
<dbReference type="Gene3D" id="2.40.70.10">
    <property type="entry name" value="Acid Proteases"/>
    <property type="match status" value="2"/>
</dbReference>
<dbReference type="GO" id="GO:0004190">
    <property type="term" value="F:aspartic-type endopeptidase activity"/>
    <property type="evidence" value="ECO:0007669"/>
    <property type="project" value="UniProtKB-KW"/>
</dbReference>
<comment type="caution">
    <text evidence="8">The sequence shown here is derived from an EMBL/GenBank/DDBJ whole genome shotgun (WGS) entry which is preliminary data.</text>
</comment>
<keyword evidence="5" id="KW-0732">Signal</keyword>
<protein>
    <recommendedName>
        <fullName evidence="6">Peptidase A1 domain-containing protein</fullName>
    </recommendedName>
</protein>
<dbReference type="PRINTS" id="PR00792">
    <property type="entry name" value="PEPSIN"/>
</dbReference>
<evidence type="ECO:0000256" key="4">
    <source>
        <dbReference type="ARBA" id="ARBA00022801"/>
    </source>
</evidence>
<keyword evidence="9" id="KW-1185">Reference proteome</keyword>
<evidence type="ECO:0000313" key="8">
    <source>
        <dbReference type="EMBL" id="OMJ84504.1"/>
    </source>
</evidence>
<evidence type="ECO:0000256" key="5">
    <source>
        <dbReference type="SAM" id="SignalP"/>
    </source>
</evidence>
<keyword evidence="4" id="KW-0378">Hydrolase</keyword>
<dbReference type="GO" id="GO:0006508">
    <property type="term" value="P:proteolysis"/>
    <property type="evidence" value="ECO:0007669"/>
    <property type="project" value="UniProtKB-KW"/>
</dbReference>
<dbReference type="Pfam" id="PF00026">
    <property type="entry name" value="Asp"/>
    <property type="match status" value="1"/>
</dbReference>
<dbReference type="InterPro" id="IPR021109">
    <property type="entry name" value="Peptidase_aspartic_dom_sf"/>
</dbReference>
<feature type="signal peptide" evidence="5">
    <location>
        <begin position="1"/>
        <end position="24"/>
    </location>
</feature>
<dbReference type="OrthoDB" id="422879at2759"/>
<dbReference type="PROSITE" id="PS51767">
    <property type="entry name" value="PEPTIDASE_A1"/>
    <property type="match status" value="1"/>
</dbReference>
<evidence type="ECO:0000313" key="9">
    <source>
        <dbReference type="Proteomes" id="UP000187209"/>
    </source>
</evidence>
<keyword evidence="2" id="KW-0645">Protease</keyword>
<reference evidence="8 9" key="1">
    <citation type="submission" date="2016-11" db="EMBL/GenBank/DDBJ databases">
        <title>The macronuclear genome of Stentor coeruleus: a giant cell with tiny introns.</title>
        <authorList>
            <person name="Slabodnick M."/>
            <person name="Ruby J.G."/>
            <person name="Reiff S.B."/>
            <person name="Swart E.C."/>
            <person name="Gosai S."/>
            <person name="Prabakaran S."/>
            <person name="Witkowska E."/>
            <person name="Larue G.E."/>
            <person name="Fisher S."/>
            <person name="Freeman R.M."/>
            <person name="Gunawardena J."/>
            <person name="Chu W."/>
            <person name="Stover N.A."/>
            <person name="Gregory B.D."/>
            <person name="Nowacki M."/>
            <person name="Derisi J."/>
            <person name="Roy S.W."/>
            <person name="Marshall W.F."/>
            <person name="Sood P."/>
        </authorList>
    </citation>
    <scope>NUCLEOTIDE SEQUENCE [LARGE SCALE GENOMIC DNA]</scope>
    <source>
        <strain evidence="8">WM001</strain>
    </source>
</reference>
<name>A0A1R2C645_9CILI</name>
<evidence type="ECO:0000259" key="6">
    <source>
        <dbReference type="PROSITE" id="PS51767"/>
    </source>
</evidence>
<dbReference type="AlphaFoldDB" id="A0A1R2C645"/>
<evidence type="ECO:0000256" key="1">
    <source>
        <dbReference type="ARBA" id="ARBA00007447"/>
    </source>
</evidence>
<keyword evidence="3" id="KW-0064">Aspartyl protease</keyword>
<feature type="domain" description="Peptidase A1" evidence="6">
    <location>
        <begin position="46"/>
        <end position="365"/>
    </location>
</feature>
<sequence>MKSFLILSLAVAQITLPLYKVTETKPKDNSRSLSQSDLINHSNFYYTAKISLGTPPQTVYLRVSTGTAISWVIGEDCTTCTGLGISFKESESTSGQKKSSEMITYTYLSGSKVTGYYYEDKLSIGDTTSVSTNSSLIVASSITGFSNAVYSGILAMGLKNSDYSYNTLLDDLKDSGHITQKVFSLYLADLGYLTTYDSYGDFSSVLQIGTYSLSTYSTTNKILVTLPVISPYEEWKVQLDSVYLGSNKLAENFIVGISSINYIQANTEGFSKIEDALDNAKISYKYNDDGFIYALCQDVQNFYTLSFMYDDVKIDVSGSNLWREDGSTCTLLIYKNSDTCWWFGASFLHVYYAIFDADNLNIKLAPAKQPNDKITASASEYIMITGLAYLLVFS</sequence>
<comment type="similarity">
    <text evidence="1">Belongs to the peptidase A1 family.</text>
</comment>
<evidence type="ECO:0000313" key="7">
    <source>
        <dbReference type="EMBL" id="OMJ83698.1"/>
    </source>
</evidence>
<evidence type="ECO:0000256" key="2">
    <source>
        <dbReference type="ARBA" id="ARBA00022670"/>
    </source>
</evidence>
<dbReference type="SUPFAM" id="SSF50630">
    <property type="entry name" value="Acid proteases"/>
    <property type="match status" value="1"/>
</dbReference>
<dbReference type="EMBL" id="MPUH01000267">
    <property type="protein sequence ID" value="OMJ84504.1"/>
    <property type="molecule type" value="Genomic_DNA"/>
</dbReference>
<proteinExistence type="inferred from homology"/>
<dbReference type="PANTHER" id="PTHR47966:SF51">
    <property type="entry name" value="BETA-SITE APP-CLEAVING ENZYME, ISOFORM A-RELATED"/>
    <property type="match status" value="1"/>
</dbReference>
<dbReference type="PANTHER" id="PTHR47966">
    <property type="entry name" value="BETA-SITE APP-CLEAVING ENZYME, ISOFORM A-RELATED"/>
    <property type="match status" value="1"/>
</dbReference>